<dbReference type="SMART" id="SM00054">
    <property type="entry name" value="EFh"/>
    <property type="match status" value="3"/>
</dbReference>
<feature type="compositionally biased region" description="Polar residues" evidence="1">
    <location>
        <begin position="44"/>
        <end position="57"/>
    </location>
</feature>
<dbReference type="AlphaFoldDB" id="A0A1K2H852"/>
<gene>
    <name evidence="3" type="ORF">SAMN02745887_00727</name>
</gene>
<dbReference type="PROSITE" id="PS50222">
    <property type="entry name" value="EF_HAND_2"/>
    <property type="match status" value="1"/>
</dbReference>
<evidence type="ECO:0000313" key="3">
    <source>
        <dbReference type="EMBL" id="SFZ72822.1"/>
    </source>
</evidence>
<keyword evidence="4" id="KW-1185">Reference proteome</keyword>
<dbReference type="InterPro" id="IPR011992">
    <property type="entry name" value="EF-hand-dom_pair"/>
</dbReference>
<evidence type="ECO:0000256" key="1">
    <source>
        <dbReference type="SAM" id="MobiDB-lite"/>
    </source>
</evidence>
<protein>
    <submittedName>
        <fullName evidence="3">EF hand</fullName>
    </submittedName>
</protein>
<dbReference type="InterPro" id="IPR018247">
    <property type="entry name" value="EF_Hand_1_Ca_BS"/>
</dbReference>
<dbReference type="GO" id="GO:0005509">
    <property type="term" value="F:calcium ion binding"/>
    <property type="evidence" value="ECO:0007669"/>
    <property type="project" value="InterPro"/>
</dbReference>
<sequence>MLSGISSAVSYGYSPQVRSGGQRPDPAAMQQKLFEKIDGDGDGSVTSAEFTSFSQNAPALPEGVTAPSFSDFDADSDGALSLSEFAEGSKVLEAQLHSQFDSLRAAGGMPPPPPEGDSEQLDLSKTELSSLASALADSDSTVSGKLTALAENFEAADSNQDGKVSIQELLVYQAEQDGATDAAASQGSLLQDRLQALVVALLGEGQGGQGSLSVSA</sequence>
<dbReference type="Proteomes" id="UP000186513">
    <property type="component" value="Unassembled WGS sequence"/>
</dbReference>
<feature type="domain" description="EF-hand" evidence="2">
    <location>
        <begin position="25"/>
        <end position="60"/>
    </location>
</feature>
<dbReference type="STRING" id="1121279.SAMN02745887_00727"/>
<accession>A0A1K2H852</accession>
<evidence type="ECO:0000259" key="2">
    <source>
        <dbReference type="PROSITE" id="PS50222"/>
    </source>
</evidence>
<feature type="region of interest" description="Disordered" evidence="1">
    <location>
        <begin position="103"/>
        <end position="122"/>
    </location>
</feature>
<dbReference type="OrthoDB" id="8590058at2"/>
<dbReference type="Pfam" id="PF13202">
    <property type="entry name" value="EF-hand_5"/>
    <property type="match status" value="1"/>
</dbReference>
<dbReference type="PROSITE" id="PS00018">
    <property type="entry name" value="EF_HAND_1"/>
    <property type="match status" value="3"/>
</dbReference>
<proteinExistence type="predicted"/>
<organism evidence="3 4">
    <name type="scientific">Chitinimonas taiwanensis DSM 18899</name>
    <dbReference type="NCBI Taxonomy" id="1121279"/>
    <lineage>
        <taxon>Bacteria</taxon>
        <taxon>Pseudomonadati</taxon>
        <taxon>Pseudomonadota</taxon>
        <taxon>Betaproteobacteria</taxon>
        <taxon>Neisseriales</taxon>
        <taxon>Chitinibacteraceae</taxon>
        <taxon>Chitinimonas</taxon>
    </lineage>
</organism>
<dbReference type="InterPro" id="IPR002048">
    <property type="entry name" value="EF_hand_dom"/>
</dbReference>
<dbReference type="Pfam" id="PF13499">
    <property type="entry name" value="EF-hand_7"/>
    <property type="match status" value="1"/>
</dbReference>
<reference evidence="3 4" key="1">
    <citation type="submission" date="2016-11" db="EMBL/GenBank/DDBJ databases">
        <authorList>
            <person name="Jaros S."/>
            <person name="Januszkiewicz K."/>
            <person name="Wedrychowicz H."/>
        </authorList>
    </citation>
    <scope>NUCLEOTIDE SEQUENCE [LARGE SCALE GENOMIC DNA]</scope>
    <source>
        <strain evidence="3 4">DSM 18899</strain>
    </source>
</reference>
<dbReference type="Gene3D" id="1.10.238.10">
    <property type="entry name" value="EF-hand"/>
    <property type="match status" value="1"/>
</dbReference>
<name>A0A1K2H852_9NEIS</name>
<dbReference type="EMBL" id="FPKR01000002">
    <property type="protein sequence ID" value="SFZ72822.1"/>
    <property type="molecule type" value="Genomic_DNA"/>
</dbReference>
<evidence type="ECO:0000313" key="4">
    <source>
        <dbReference type="Proteomes" id="UP000186513"/>
    </source>
</evidence>
<dbReference type="SUPFAM" id="SSF47473">
    <property type="entry name" value="EF-hand"/>
    <property type="match status" value="1"/>
</dbReference>
<feature type="region of interest" description="Disordered" evidence="1">
    <location>
        <begin position="11"/>
        <end position="71"/>
    </location>
</feature>